<keyword evidence="4 12" id="KW-0328">Glycosyltransferase</keyword>
<evidence type="ECO:0000256" key="2">
    <source>
        <dbReference type="ARBA" id="ARBA00004922"/>
    </source>
</evidence>
<feature type="domain" description="Fucosyltransferase C-terminal" evidence="14">
    <location>
        <begin position="356"/>
        <end position="534"/>
    </location>
</feature>
<accession>A0ABM1A6T2</accession>
<dbReference type="GeneID" id="106012716"/>
<evidence type="ECO:0000256" key="9">
    <source>
        <dbReference type="ARBA" id="ARBA00023034"/>
    </source>
</evidence>
<dbReference type="Pfam" id="PF00852">
    <property type="entry name" value="Glyco_transf_10"/>
    <property type="match status" value="1"/>
</dbReference>
<keyword evidence="16" id="KW-1185">Reference proteome</keyword>
<protein>
    <recommendedName>
        <fullName evidence="12">Fucosyltransferase</fullName>
        <ecNumber evidence="12">2.4.1.-</ecNumber>
    </recommendedName>
</protein>
<keyword evidence="5 12" id="KW-0808">Transferase</keyword>
<evidence type="ECO:0000256" key="8">
    <source>
        <dbReference type="ARBA" id="ARBA00022989"/>
    </source>
</evidence>
<name>A0ABM1A6T2_APLCA</name>
<dbReference type="SUPFAM" id="SSF53756">
    <property type="entry name" value="UDP-Glycosyltransferase/glycogen phosphorylase"/>
    <property type="match status" value="1"/>
</dbReference>
<keyword evidence="7" id="KW-0735">Signal-anchor</keyword>
<gene>
    <name evidence="17" type="primary">LOC106012716</name>
</gene>
<evidence type="ECO:0000313" key="17">
    <source>
        <dbReference type="RefSeq" id="XP_012941941.1"/>
    </source>
</evidence>
<proteinExistence type="inferred from homology"/>
<comment type="pathway">
    <text evidence="2">Protein modification; protein glycosylation.</text>
</comment>
<keyword evidence="11" id="KW-0325">Glycoprotein</keyword>
<evidence type="ECO:0000259" key="14">
    <source>
        <dbReference type="Pfam" id="PF00852"/>
    </source>
</evidence>
<feature type="region of interest" description="Disordered" evidence="13">
    <location>
        <begin position="72"/>
        <end position="101"/>
    </location>
</feature>
<evidence type="ECO:0000256" key="1">
    <source>
        <dbReference type="ARBA" id="ARBA00004323"/>
    </source>
</evidence>
<dbReference type="Gene3D" id="3.40.50.11660">
    <property type="entry name" value="Glycosyl transferase family 10, C-terminal domain"/>
    <property type="match status" value="1"/>
</dbReference>
<evidence type="ECO:0000256" key="10">
    <source>
        <dbReference type="ARBA" id="ARBA00023136"/>
    </source>
</evidence>
<evidence type="ECO:0000259" key="15">
    <source>
        <dbReference type="Pfam" id="PF17039"/>
    </source>
</evidence>
<comment type="similarity">
    <text evidence="3 12">Belongs to the glycosyltransferase 10 family.</text>
</comment>
<dbReference type="Proteomes" id="UP000694888">
    <property type="component" value="Unplaced"/>
</dbReference>
<evidence type="ECO:0000256" key="13">
    <source>
        <dbReference type="SAM" id="MobiDB-lite"/>
    </source>
</evidence>
<dbReference type="RefSeq" id="XP_012941941.1">
    <property type="nucleotide sequence ID" value="XM_013086487.2"/>
</dbReference>
<feature type="compositionally biased region" description="Basic and acidic residues" evidence="13">
    <location>
        <begin position="72"/>
        <end position="93"/>
    </location>
</feature>
<dbReference type="EC" id="2.4.1.-" evidence="12"/>
<evidence type="ECO:0000256" key="12">
    <source>
        <dbReference type="RuleBase" id="RU003832"/>
    </source>
</evidence>
<reference evidence="17" key="1">
    <citation type="submission" date="2025-08" db="UniProtKB">
        <authorList>
            <consortium name="RefSeq"/>
        </authorList>
    </citation>
    <scope>IDENTIFICATION</scope>
</reference>
<evidence type="ECO:0000313" key="16">
    <source>
        <dbReference type="Proteomes" id="UP000694888"/>
    </source>
</evidence>
<dbReference type="InterPro" id="IPR038577">
    <property type="entry name" value="GT10-like_C_sf"/>
</dbReference>
<evidence type="ECO:0000256" key="4">
    <source>
        <dbReference type="ARBA" id="ARBA00022676"/>
    </source>
</evidence>
<dbReference type="PANTHER" id="PTHR48438">
    <property type="entry name" value="ALPHA-(1,3)-FUCOSYLTRANSFERASE C-RELATED"/>
    <property type="match status" value="1"/>
</dbReference>
<evidence type="ECO:0000256" key="11">
    <source>
        <dbReference type="ARBA" id="ARBA00023180"/>
    </source>
</evidence>
<dbReference type="PANTHER" id="PTHR48438:SF1">
    <property type="entry name" value="ALPHA-(1,3)-FUCOSYLTRANSFERASE C-RELATED"/>
    <property type="match status" value="1"/>
</dbReference>
<organism evidence="16 17">
    <name type="scientific">Aplysia californica</name>
    <name type="common">California sea hare</name>
    <dbReference type="NCBI Taxonomy" id="6500"/>
    <lineage>
        <taxon>Eukaryota</taxon>
        <taxon>Metazoa</taxon>
        <taxon>Spiralia</taxon>
        <taxon>Lophotrochozoa</taxon>
        <taxon>Mollusca</taxon>
        <taxon>Gastropoda</taxon>
        <taxon>Heterobranchia</taxon>
        <taxon>Euthyneura</taxon>
        <taxon>Tectipleura</taxon>
        <taxon>Aplysiida</taxon>
        <taxon>Aplysioidea</taxon>
        <taxon>Aplysiidae</taxon>
        <taxon>Aplysia</taxon>
    </lineage>
</organism>
<dbReference type="InterPro" id="IPR055270">
    <property type="entry name" value="Glyco_tran_10_C"/>
</dbReference>
<evidence type="ECO:0000256" key="7">
    <source>
        <dbReference type="ARBA" id="ARBA00022968"/>
    </source>
</evidence>
<dbReference type="InterPro" id="IPR031481">
    <property type="entry name" value="Glyco_tran_10_N"/>
</dbReference>
<keyword evidence="8" id="KW-1133">Transmembrane helix</keyword>
<keyword evidence="6 12" id="KW-0812">Transmembrane</keyword>
<keyword evidence="9 12" id="KW-0333">Golgi apparatus</keyword>
<comment type="subcellular location">
    <subcellularLocation>
        <location evidence="1">Golgi apparatus membrane</location>
        <topology evidence="1">Single-pass type II membrane protein</topology>
    </subcellularLocation>
    <subcellularLocation>
        <location evidence="12">Golgi apparatus</location>
        <location evidence="12">Golgi stack membrane</location>
        <topology evidence="12">Single-pass type II membrane protein</topology>
    </subcellularLocation>
</comment>
<keyword evidence="10" id="KW-0472">Membrane</keyword>
<evidence type="ECO:0000256" key="3">
    <source>
        <dbReference type="ARBA" id="ARBA00008919"/>
    </source>
</evidence>
<dbReference type="Pfam" id="PF17039">
    <property type="entry name" value="Glyco_tran_10_N"/>
    <property type="match status" value="1"/>
</dbReference>
<evidence type="ECO:0000256" key="5">
    <source>
        <dbReference type="ARBA" id="ARBA00022679"/>
    </source>
</evidence>
<evidence type="ECO:0000256" key="6">
    <source>
        <dbReference type="ARBA" id="ARBA00022692"/>
    </source>
</evidence>
<dbReference type="InterPro" id="IPR001503">
    <property type="entry name" value="Glyco_trans_10"/>
</dbReference>
<sequence>MLYRMNLKIPFKGVRMRVVFLSIVAIFCISVIFLNVKQFRQEGTSQDIEDAYRATLMRMDYLDILEAREEQDLDSRDSKTDQSYKVKSDRNGEKEEDFVEEKGNSDFVPSLGLSHKGGHVSVLDDKGSRVVELLGGISWQEYSATEKSESELSVGNIEKGGRKVIKGEEGTMAGNDEKIHHAVDVYDTSRADTDRILEQINFGPKRTNTSHVYTIKTGEGMGVPEGRQKFLDDGCQFTNCKVVSSGSNENRTDAVLFRAHDLLAMSDLMRFRRPDDVWIFYELESPLVTFIPDKADGLLNWTATYRRDSTIVAPYERWLPFPNASLVWETGEDGLWKERRTAVLETKGTPLKNYAEGKTKLAAVIMSNCAPRNDRLQYIHKLQLTFVKFQEYVQVDMFGRCGTSKCDGDCFQMIRSHYKFYLAFENANCHDYISEKMFINALSYDAVPVVLGARPSDYRRSAPPLSYIHVDDFPSMKALADYLTMLDRNDTLYNEYFRYKGTGSFIDTKFWCRLCAMLNDLDKPRLQIPSLMEWWSKEQCLPHGRAWDTNFPSDITYFN</sequence>
<feature type="domain" description="Fucosyltransferase N-terminal" evidence="15">
    <location>
        <begin position="231"/>
        <end position="315"/>
    </location>
</feature>